<reference evidence="5 6" key="1">
    <citation type="submission" date="2021-04" db="EMBL/GenBank/DDBJ databases">
        <authorList>
            <person name="De Guttry C."/>
            <person name="Zahm M."/>
            <person name="Klopp C."/>
            <person name="Cabau C."/>
            <person name="Louis A."/>
            <person name="Berthelot C."/>
            <person name="Parey E."/>
            <person name="Roest Crollius H."/>
            <person name="Montfort J."/>
            <person name="Robinson-Rechavi M."/>
            <person name="Bucao C."/>
            <person name="Bouchez O."/>
            <person name="Gislard M."/>
            <person name="Lluch J."/>
            <person name="Milhes M."/>
            <person name="Lampietro C."/>
            <person name="Lopez Roques C."/>
            <person name="Donnadieu C."/>
            <person name="Braasch I."/>
            <person name="Desvignes T."/>
            <person name="Postlethwait J."/>
            <person name="Bobe J."/>
            <person name="Wedekind C."/>
            <person name="Guiguen Y."/>
        </authorList>
    </citation>
    <scope>NUCLEOTIDE SEQUENCE [LARGE SCALE GENOMIC DNA]</scope>
    <source>
        <strain evidence="5">Cs_M1</strain>
        <tissue evidence="5">Blood</tissue>
    </source>
</reference>
<dbReference type="SUPFAM" id="SSF116846">
    <property type="entry name" value="MIT domain"/>
    <property type="match status" value="1"/>
</dbReference>
<feature type="compositionally biased region" description="Low complexity" evidence="1">
    <location>
        <begin position="653"/>
        <end position="666"/>
    </location>
</feature>
<dbReference type="GO" id="GO:0005524">
    <property type="term" value="F:ATP binding"/>
    <property type="evidence" value="ECO:0007669"/>
    <property type="project" value="InterPro"/>
</dbReference>
<sequence>MRKLAERRPKSISLHILPLLATGGLPLITIFDTAIWNEAKQPPLFRLGISWLANGYASIRMISQRERGELARFYTVTDPNKHKKGYTVYKVTARIISRKNPEDVQEITVWKRYSDFRKLHHDLWQLHKNLFSQSELFPPFAKAKVFGRFDETVIEERRQCSEDLLQFSANIPALYSSQHIQDFFKGGEVSDGSELIGPAEPFLDFLADSLSDCSSEVQRDIGGADDLTITSQSEYGGPSSDSDLTSLAVDIDSLAELDDGMASGRSSPNQPLGGSSTITSTHSSPSLPPLYDYQQHHHQQHTSNPAPGSPAPEVSRASRTALFPSSLRRGNANARETKRDYLDRASEHIRLAVQKEAEQDYQSAFSYYRSGVDLLLQGVQGEPSPTRREAVKRKTAEYLMRAEQISNQHLRSSMGQGSTQTVAMGAQCSTAACRGGQQSPAEELRAYRVLGVIDKVLLVMDKRTQETFILKGLRKSSDCGRPKRAIMPHSVPHMVRLRKFIVSEDTVFLLLQYAEGGKLWSHIGKFLRNSSPEESFDIPFIQKSHTTAVHSAQHAAPKLGLDSDSSGSGPGCVLQRQGESSLVLPQKSAMHPGLADSLGPQLDSVVTSELEECTNSYLNLCNEYEQEKVEPEALGEEEEKEGEGGVLRGQEASSLDVTVTTTTTSSRTRSLLSNDSLCSPISAQELRFFTETAGDHNNGHCQDIGQDHGEVFSPLLSPAVPLSLDQSKRTPMEFFRIDSKDSASEVTWCPDSAELRPKPDPSKPIPFLSTSDLGSEVTDLSDLVEEVKGHRGGSDLWGLDGSDQGSNESVPVISFKEAVVEDEGRPPDLLVNLPGVMAGGVEGVVGVSGEVEALEKELVSLGVCLALEAKASPNFTQPDVLQLHHELEEGEELAVGRALPSGDRHATSSSPCASLWDDCGLAFGQDAKMDKMASGAPVLPNKDFRPASAVSIAPLSSSNTDIPFADSLRSLPERLEAILNLQVHPDSLVLNPDGTIAGSNRGQDGTGASSGAESALGVESQFQASKAGVEDMVESDKDVSRLFAELDQLSAVASQARIPEEFVRCWAVDMVSALDSLHQEGIVCKDLNPNNILINSKGHVELTYFCSWSDVEDSYDREAITNMYCAPEVGGISEETAACDWWSLGAILFELLIGKSLLQCHPAGISRHTALNVPEFVSEEAMSLLVQLLQFNPIERLGAGVAGAEDIKSHPFFGRVDWPK</sequence>
<dbReference type="InterPro" id="IPR036871">
    <property type="entry name" value="PX_dom_sf"/>
</dbReference>
<dbReference type="Proteomes" id="UP001356427">
    <property type="component" value="Unassembled WGS sequence"/>
</dbReference>
<dbReference type="Pfam" id="PF00787">
    <property type="entry name" value="PX"/>
    <property type="match status" value="1"/>
</dbReference>
<feature type="compositionally biased region" description="Low complexity" evidence="1">
    <location>
        <begin position="272"/>
        <end position="285"/>
    </location>
</feature>
<feature type="transmembrane region" description="Helical" evidence="2">
    <location>
        <begin position="12"/>
        <end position="36"/>
    </location>
</feature>
<dbReference type="GO" id="GO:0005769">
    <property type="term" value="C:early endosome"/>
    <property type="evidence" value="ECO:0007669"/>
    <property type="project" value="TreeGrafter"/>
</dbReference>
<dbReference type="Gene3D" id="1.20.58.80">
    <property type="entry name" value="Phosphotransferase system, lactose/cellobiose-type IIA subunit"/>
    <property type="match status" value="1"/>
</dbReference>
<organism evidence="5 6">
    <name type="scientific">Coregonus suidteri</name>
    <dbReference type="NCBI Taxonomy" id="861788"/>
    <lineage>
        <taxon>Eukaryota</taxon>
        <taxon>Metazoa</taxon>
        <taxon>Chordata</taxon>
        <taxon>Craniata</taxon>
        <taxon>Vertebrata</taxon>
        <taxon>Euteleostomi</taxon>
        <taxon>Actinopterygii</taxon>
        <taxon>Neopterygii</taxon>
        <taxon>Teleostei</taxon>
        <taxon>Protacanthopterygii</taxon>
        <taxon>Salmoniformes</taxon>
        <taxon>Salmonidae</taxon>
        <taxon>Coregoninae</taxon>
        <taxon>Coregonus</taxon>
    </lineage>
</organism>
<dbReference type="Gene3D" id="3.30.1520.10">
    <property type="entry name" value="Phox-like domain"/>
    <property type="match status" value="1"/>
</dbReference>
<dbReference type="Gene3D" id="1.10.510.10">
    <property type="entry name" value="Transferase(Phosphotransferase) domain 1"/>
    <property type="match status" value="1"/>
</dbReference>
<dbReference type="InterPro" id="IPR007330">
    <property type="entry name" value="MIT_dom"/>
</dbReference>
<evidence type="ECO:0000259" key="4">
    <source>
        <dbReference type="PROSITE" id="PS50195"/>
    </source>
</evidence>
<evidence type="ECO:0000259" key="3">
    <source>
        <dbReference type="PROSITE" id="PS50011"/>
    </source>
</evidence>
<dbReference type="EMBL" id="JAGTTL010000031">
    <property type="protein sequence ID" value="KAK6297516.1"/>
    <property type="molecule type" value="Genomic_DNA"/>
</dbReference>
<feature type="region of interest" description="Disordered" evidence="1">
    <location>
        <begin position="628"/>
        <end position="666"/>
    </location>
</feature>
<dbReference type="InterPro" id="IPR000719">
    <property type="entry name" value="Prot_kinase_dom"/>
</dbReference>
<dbReference type="SUPFAM" id="SSF56112">
    <property type="entry name" value="Protein kinase-like (PK-like)"/>
    <property type="match status" value="1"/>
</dbReference>
<dbReference type="Pfam" id="PF00069">
    <property type="entry name" value="Pkinase"/>
    <property type="match status" value="1"/>
</dbReference>
<keyword evidence="2" id="KW-1133">Transmembrane helix</keyword>
<dbReference type="CDD" id="cd02677">
    <property type="entry name" value="MIT_SNX15"/>
    <property type="match status" value="1"/>
</dbReference>
<dbReference type="InterPro" id="IPR011009">
    <property type="entry name" value="Kinase-like_dom_sf"/>
</dbReference>
<dbReference type="SUPFAM" id="SSF64268">
    <property type="entry name" value="PX domain"/>
    <property type="match status" value="1"/>
</dbReference>
<dbReference type="AlphaFoldDB" id="A0AAN8QFW7"/>
<dbReference type="SMART" id="SM00312">
    <property type="entry name" value="PX"/>
    <property type="match status" value="1"/>
</dbReference>
<dbReference type="SMART" id="SM00745">
    <property type="entry name" value="MIT"/>
    <property type="match status" value="1"/>
</dbReference>
<evidence type="ECO:0000256" key="2">
    <source>
        <dbReference type="SAM" id="Phobius"/>
    </source>
</evidence>
<feature type="domain" description="PX" evidence="4">
    <location>
        <begin position="67"/>
        <end position="191"/>
    </location>
</feature>
<proteinExistence type="predicted"/>
<dbReference type="FunFam" id="1.20.58.80:FF:000005">
    <property type="entry name" value="ribosomal protein S6 kinase delta-1 isoform X1"/>
    <property type="match status" value="1"/>
</dbReference>
<comment type="caution">
    <text evidence="5">The sequence shown here is derived from an EMBL/GenBank/DDBJ whole genome shotgun (WGS) entry which is preliminary data.</text>
</comment>
<dbReference type="InterPro" id="IPR001683">
    <property type="entry name" value="PX_dom"/>
</dbReference>
<evidence type="ECO:0000313" key="6">
    <source>
        <dbReference type="Proteomes" id="UP001356427"/>
    </source>
</evidence>
<feature type="region of interest" description="Disordered" evidence="1">
    <location>
        <begin position="259"/>
        <end position="337"/>
    </location>
</feature>
<dbReference type="FunFam" id="3.30.1520.10:FF:000017">
    <property type="entry name" value="ribosomal protein S6 kinase delta-1 isoform X1"/>
    <property type="match status" value="1"/>
</dbReference>
<accession>A0AAN8QFW7</accession>
<evidence type="ECO:0008006" key="7">
    <source>
        <dbReference type="Google" id="ProtNLM"/>
    </source>
</evidence>
<dbReference type="PANTHER" id="PTHR15508:SF2">
    <property type="entry name" value="RIBOSOMAL PROTEIN S6 KINASE DELTA-1"/>
    <property type="match status" value="1"/>
</dbReference>
<feature type="compositionally biased region" description="Polar residues" evidence="1">
    <location>
        <begin position="997"/>
        <end position="1012"/>
    </location>
</feature>
<dbReference type="InterPro" id="IPR036181">
    <property type="entry name" value="MIT_dom_sf"/>
</dbReference>
<dbReference type="PROSITE" id="PS50195">
    <property type="entry name" value="PX"/>
    <property type="match status" value="1"/>
</dbReference>
<dbReference type="GO" id="GO:0035091">
    <property type="term" value="F:phosphatidylinositol binding"/>
    <property type="evidence" value="ECO:0007669"/>
    <property type="project" value="InterPro"/>
</dbReference>
<evidence type="ECO:0000256" key="1">
    <source>
        <dbReference type="SAM" id="MobiDB-lite"/>
    </source>
</evidence>
<evidence type="ECO:0000313" key="5">
    <source>
        <dbReference type="EMBL" id="KAK6297516.1"/>
    </source>
</evidence>
<dbReference type="PANTHER" id="PTHR15508">
    <property type="entry name" value="RIBOSOMAL PROTEIN S6 KINASE"/>
    <property type="match status" value="1"/>
</dbReference>
<name>A0AAN8QFW7_9TELE</name>
<feature type="region of interest" description="Disordered" evidence="1">
    <location>
        <begin position="224"/>
        <end position="244"/>
    </location>
</feature>
<keyword evidence="6" id="KW-1185">Reference proteome</keyword>
<keyword evidence="2" id="KW-0812">Transmembrane</keyword>
<dbReference type="SMART" id="SM00220">
    <property type="entry name" value="S_TKc"/>
    <property type="match status" value="1"/>
</dbReference>
<dbReference type="InterPro" id="IPR051866">
    <property type="entry name" value="Intracell_Sig-Traffick_Protein"/>
</dbReference>
<gene>
    <name evidence="5" type="ORF">J4Q44_G00320990</name>
</gene>
<keyword evidence="2" id="KW-0472">Membrane</keyword>
<dbReference type="GO" id="GO:0004672">
    <property type="term" value="F:protein kinase activity"/>
    <property type="evidence" value="ECO:0007669"/>
    <property type="project" value="InterPro"/>
</dbReference>
<dbReference type="PROSITE" id="PS50011">
    <property type="entry name" value="PROTEIN_KINASE_DOM"/>
    <property type="match status" value="1"/>
</dbReference>
<dbReference type="Pfam" id="PF04212">
    <property type="entry name" value="MIT"/>
    <property type="match status" value="1"/>
</dbReference>
<protein>
    <recommendedName>
        <fullName evidence="7">Ribosomal protein S6 kinase delta-1</fullName>
    </recommendedName>
</protein>
<feature type="region of interest" description="Disordered" evidence="1">
    <location>
        <begin position="992"/>
        <end position="1015"/>
    </location>
</feature>
<feature type="domain" description="Protein kinase" evidence="3">
    <location>
        <begin position="881"/>
        <end position="1213"/>
    </location>
</feature>
<feature type="compositionally biased region" description="Polar residues" evidence="1">
    <location>
        <begin position="228"/>
        <end position="244"/>
    </location>
</feature>